<keyword evidence="1" id="KW-1133">Transmembrane helix</keyword>
<dbReference type="EMBL" id="FNBZ01000005">
    <property type="protein sequence ID" value="SDG79357.1"/>
    <property type="molecule type" value="Genomic_DNA"/>
</dbReference>
<dbReference type="Proteomes" id="UP000199468">
    <property type="component" value="Unassembled WGS sequence"/>
</dbReference>
<evidence type="ECO:0000313" key="3">
    <source>
        <dbReference type="Proteomes" id="UP000199468"/>
    </source>
</evidence>
<proteinExistence type="predicted"/>
<sequence>MELPQIPAYESAAMTEDLPPPSAPERSPLTRGLLAVLRAVITVFVVLDELLRPLYRPLLRRLAELRVMRRLEESVAALPPPLVLLALAVPFAIAEPLKLFGLVLFARGQFWPGLVVTAFAHLMSFVFVERIYHAGREKLLRYRWFAWIMGQVVRVRDSVLARVRATAAYGLVMRTRDAVRHWWRTMLA</sequence>
<name>A0ABY0P277_9HYPH</name>
<keyword evidence="1" id="KW-0472">Membrane</keyword>
<gene>
    <name evidence="2" type="ORF">SAMN05421844_105292</name>
</gene>
<protein>
    <submittedName>
        <fullName evidence="2">Uncharacterized protein</fullName>
    </submittedName>
</protein>
<keyword evidence="3" id="KW-1185">Reference proteome</keyword>
<organism evidence="2 3">
    <name type="scientific">Bosea robiniae</name>
    <dbReference type="NCBI Taxonomy" id="1036780"/>
    <lineage>
        <taxon>Bacteria</taxon>
        <taxon>Pseudomonadati</taxon>
        <taxon>Pseudomonadota</taxon>
        <taxon>Alphaproteobacteria</taxon>
        <taxon>Hyphomicrobiales</taxon>
        <taxon>Boseaceae</taxon>
        <taxon>Bosea</taxon>
    </lineage>
</organism>
<comment type="caution">
    <text evidence="2">The sequence shown here is derived from an EMBL/GenBank/DDBJ whole genome shotgun (WGS) entry which is preliminary data.</text>
</comment>
<reference evidence="2 3" key="1">
    <citation type="submission" date="2016-10" db="EMBL/GenBank/DDBJ databases">
        <authorList>
            <person name="Varghese N."/>
            <person name="Submissions S."/>
        </authorList>
    </citation>
    <scope>NUCLEOTIDE SEQUENCE [LARGE SCALE GENOMIC DNA]</scope>
    <source>
        <strain evidence="2 3">DSM 26672</strain>
    </source>
</reference>
<feature type="transmembrane region" description="Helical" evidence="1">
    <location>
        <begin position="113"/>
        <end position="132"/>
    </location>
</feature>
<evidence type="ECO:0000313" key="2">
    <source>
        <dbReference type="EMBL" id="SDG79357.1"/>
    </source>
</evidence>
<feature type="transmembrane region" description="Helical" evidence="1">
    <location>
        <begin position="75"/>
        <end position="93"/>
    </location>
</feature>
<evidence type="ECO:0000256" key="1">
    <source>
        <dbReference type="SAM" id="Phobius"/>
    </source>
</evidence>
<keyword evidence="1" id="KW-0812">Transmembrane</keyword>
<accession>A0ABY0P277</accession>